<evidence type="ECO:0000313" key="2">
    <source>
        <dbReference type="Proteomes" id="UP000012329"/>
    </source>
</evidence>
<dbReference type="EMBL" id="AFJL02000181">
    <property type="protein sequence ID" value="EMY03456.1"/>
    <property type="molecule type" value="Genomic_DNA"/>
</dbReference>
<gene>
    <name evidence="1" type="ORF">LEP1GSC029_4270</name>
</gene>
<reference evidence="1 2" key="1">
    <citation type="submission" date="2013-02" db="EMBL/GenBank/DDBJ databases">
        <authorList>
            <person name="Harkins D.M."/>
            <person name="Durkin A.S."/>
            <person name="Brinkac L.M."/>
            <person name="Haft D.H."/>
            <person name="Selengut J.D."/>
            <person name="Sanka R."/>
            <person name="DePew J."/>
            <person name="Purushe J."/>
            <person name="Whelen A.C."/>
            <person name="Vinetz J.M."/>
            <person name="Sutton G.G."/>
            <person name="Nierman W.C."/>
            <person name="Fouts D.E."/>
        </authorList>
    </citation>
    <scope>NUCLEOTIDE SEQUENCE [LARGE SCALE GENOMIC DNA]</scope>
    <source>
        <strain evidence="1 2">2002000626</strain>
    </source>
</reference>
<name>A0A829D5J7_LEPIR</name>
<accession>A0A829D5J7</accession>
<organism evidence="1 2">
    <name type="scientific">Leptospira interrogans str. 2002000626</name>
    <dbReference type="NCBI Taxonomy" id="996803"/>
    <lineage>
        <taxon>Bacteria</taxon>
        <taxon>Pseudomonadati</taxon>
        <taxon>Spirochaetota</taxon>
        <taxon>Spirochaetia</taxon>
        <taxon>Leptospirales</taxon>
        <taxon>Leptospiraceae</taxon>
        <taxon>Leptospira</taxon>
    </lineage>
</organism>
<proteinExistence type="predicted"/>
<sequence length="37" mass="4220">MVKYGFAGVPTFIFYRKSSCCKTNLLHRTHVKLSNAT</sequence>
<dbReference type="AlphaFoldDB" id="A0A829D5J7"/>
<protein>
    <submittedName>
        <fullName evidence="1">Uncharacterized protein</fullName>
    </submittedName>
</protein>
<evidence type="ECO:0000313" key="1">
    <source>
        <dbReference type="EMBL" id="EMY03456.1"/>
    </source>
</evidence>
<comment type="caution">
    <text evidence="1">The sequence shown here is derived from an EMBL/GenBank/DDBJ whole genome shotgun (WGS) entry which is preliminary data.</text>
</comment>
<dbReference type="Proteomes" id="UP000012329">
    <property type="component" value="Unassembled WGS sequence"/>
</dbReference>